<feature type="chain" id="PRO_5010702131" description="DUF2330 domain-containing protein" evidence="1">
    <location>
        <begin position="28"/>
        <end position="192"/>
    </location>
</feature>
<keyword evidence="1" id="KW-0732">Signal</keyword>
<evidence type="ECO:0008006" key="4">
    <source>
        <dbReference type="Google" id="ProtNLM"/>
    </source>
</evidence>
<dbReference type="Proteomes" id="UP000188532">
    <property type="component" value="Unassembled WGS sequence"/>
</dbReference>
<dbReference type="EMBL" id="MVBN01000005">
    <property type="protein sequence ID" value="OOK72827.1"/>
    <property type="molecule type" value="Genomic_DNA"/>
</dbReference>
<dbReference type="InterPro" id="IPR019283">
    <property type="entry name" value="DUF2330"/>
</dbReference>
<name>A0A1V3X171_MYCKA</name>
<dbReference type="AlphaFoldDB" id="A0A1V3X171"/>
<proteinExistence type="predicted"/>
<comment type="caution">
    <text evidence="2">The sequence shown here is derived from an EMBL/GenBank/DDBJ whole genome shotgun (WGS) entry which is preliminary data.</text>
</comment>
<dbReference type="Pfam" id="PF10092">
    <property type="entry name" value="DUF2330"/>
    <property type="match status" value="1"/>
</dbReference>
<feature type="signal peptide" evidence="1">
    <location>
        <begin position="1"/>
        <end position="27"/>
    </location>
</feature>
<protein>
    <recommendedName>
        <fullName evidence="4">DUF2330 domain-containing protein</fullName>
    </recommendedName>
</protein>
<sequence>MAVPRFCRLVFVIGLLLSVTMATTVLAAPGRACACGAAIAPGGARATMNHEVALVHWDGATETIVMQLAMDATTDNVALVVPTPAPASVAAADKATFVELDALTAPQVQHKRRWILGIGMVGSAPREGAATAHARMSSARYASDHWRPPPWPAATWPACRTGWPATAMPSGRRWQRHSIPMCATAGRSSRSG</sequence>
<gene>
    <name evidence="2" type="ORF">BZL29_5243</name>
</gene>
<evidence type="ECO:0000313" key="3">
    <source>
        <dbReference type="Proteomes" id="UP000188532"/>
    </source>
</evidence>
<accession>A0A1V3X171</accession>
<evidence type="ECO:0000256" key="1">
    <source>
        <dbReference type="SAM" id="SignalP"/>
    </source>
</evidence>
<reference evidence="2 3" key="1">
    <citation type="submission" date="2017-02" db="EMBL/GenBank/DDBJ databases">
        <title>Complete genome sequences of Mycobacterium kansasii strains isolated from rhesus macaques.</title>
        <authorList>
            <person name="Panda A."/>
            <person name="Nagaraj S."/>
            <person name="Zhao X."/>
            <person name="Tettelin H."/>
            <person name="Detolla L.J."/>
        </authorList>
    </citation>
    <scope>NUCLEOTIDE SEQUENCE [LARGE SCALE GENOMIC DNA]</scope>
    <source>
        <strain evidence="2 3">11-3469</strain>
    </source>
</reference>
<evidence type="ECO:0000313" key="2">
    <source>
        <dbReference type="EMBL" id="OOK72827.1"/>
    </source>
</evidence>
<organism evidence="2 3">
    <name type="scientific">Mycobacterium kansasii</name>
    <dbReference type="NCBI Taxonomy" id="1768"/>
    <lineage>
        <taxon>Bacteria</taxon>
        <taxon>Bacillati</taxon>
        <taxon>Actinomycetota</taxon>
        <taxon>Actinomycetes</taxon>
        <taxon>Mycobacteriales</taxon>
        <taxon>Mycobacteriaceae</taxon>
        <taxon>Mycobacterium</taxon>
    </lineage>
</organism>